<organism evidence="2 3">
    <name type="scientific">Pseudopithomyces chartarum</name>
    <dbReference type="NCBI Taxonomy" id="1892770"/>
    <lineage>
        <taxon>Eukaryota</taxon>
        <taxon>Fungi</taxon>
        <taxon>Dikarya</taxon>
        <taxon>Ascomycota</taxon>
        <taxon>Pezizomycotina</taxon>
        <taxon>Dothideomycetes</taxon>
        <taxon>Pleosporomycetidae</taxon>
        <taxon>Pleosporales</taxon>
        <taxon>Massarineae</taxon>
        <taxon>Didymosphaeriaceae</taxon>
        <taxon>Pseudopithomyces</taxon>
    </lineage>
</organism>
<accession>A0AAN6M8T3</accession>
<dbReference type="Proteomes" id="UP001280581">
    <property type="component" value="Unassembled WGS sequence"/>
</dbReference>
<protein>
    <submittedName>
        <fullName evidence="2">Uncharacterized protein</fullName>
    </submittedName>
</protein>
<evidence type="ECO:0000313" key="3">
    <source>
        <dbReference type="Proteomes" id="UP001280581"/>
    </source>
</evidence>
<evidence type="ECO:0000313" key="2">
    <source>
        <dbReference type="EMBL" id="KAK3216511.1"/>
    </source>
</evidence>
<sequence length="448" mass="47416">MIIPIWSSGDTTTSYRTTDLTEVPGATITVHSQVSYFMTTWFEDIRTLYTMPGVIEPSRRPDFTFTQPIASAIQTPLITTRISDPDTDSPKTQTPIPPAPSQPMPTPPAMDDPSLSHSATPQADPPNRMSTSVFGHKSHPTAVIAPISTFQFQPSKPSLAIHPAPSGPGILLPNGQTLEPGHATQQGSLHISLPTNTHLSYVIVNGHSIAKTQLPTLSDAVLPALGSPLPTRDLSSPIKSLEPPYIITLPNGQTLTPGTPKKYNNHTFFLSPSNSTLSIDGEVVEKYYAVNTEPGSKYSTVLWTVEIPGEDGGYLLLAPKEWREGHHADVTVDGKGTIVVVDGRKSVALDMATFQTALPGDWGVDADAKGVVGTEGTGGTVSLTEVTVTVENSDGLVTTPMMGTPSGKGEVGERNGEKGTASWSVAKTVRGSGLAMGVVILHALYANT</sequence>
<feature type="region of interest" description="Disordered" evidence="1">
    <location>
        <begin position="397"/>
        <end position="420"/>
    </location>
</feature>
<evidence type="ECO:0000256" key="1">
    <source>
        <dbReference type="SAM" id="MobiDB-lite"/>
    </source>
</evidence>
<reference evidence="2 3" key="1">
    <citation type="submission" date="2021-02" db="EMBL/GenBank/DDBJ databases">
        <title>Genome assembly of Pseudopithomyces chartarum.</title>
        <authorList>
            <person name="Jauregui R."/>
            <person name="Singh J."/>
            <person name="Voisey C."/>
        </authorList>
    </citation>
    <scope>NUCLEOTIDE SEQUENCE [LARGE SCALE GENOMIC DNA]</scope>
    <source>
        <strain evidence="2 3">AGR01</strain>
    </source>
</reference>
<proteinExistence type="predicted"/>
<gene>
    <name evidence="2" type="ORF">GRF29_8g3459373</name>
</gene>
<name>A0AAN6M8T3_9PLEO</name>
<keyword evidence="3" id="KW-1185">Reference proteome</keyword>
<dbReference type="AlphaFoldDB" id="A0AAN6M8T3"/>
<comment type="caution">
    <text evidence="2">The sequence shown here is derived from an EMBL/GenBank/DDBJ whole genome shotgun (WGS) entry which is preliminary data.</text>
</comment>
<dbReference type="EMBL" id="WVTA01000002">
    <property type="protein sequence ID" value="KAK3216511.1"/>
    <property type="molecule type" value="Genomic_DNA"/>
</dbReference>
<feature type="compositionally biased region" description="Pro residues" evidence="1">
    <location>
        <begin position="95"/>
        <end position="110"/>
    </location>
</feature>
<feature type="region of interest" description="Disordered" evidence="1">
    <location>
        <begin position="74"/>
        <end position="131"/>
    </location>
</feature>